<dbReference type="STRING" id="990371.SAMN05421813_108155"/>
<dbReference type="Proteomes" id="UP000199226">
    <property type="component" value="Unassembled WGS sequence"/>
</dbReference>
<accession>A0A1G9RTM4</accession>
<keyword evidence="2" id="KW-1185">Reference proteome</keyword>
<sequence>MKISIILAAIFCLMKFEAYSQDISSSDFYKAFYKYFYFKNYYSYKDKIPQFHSIKLISNTNGLITKWEISTSTDSILAGSINRALNLMDEKQLRISDYKNCTMILPFIILMGSPRLINHEMWNYRSDDNTDSKRKERLLPPLVMFMDFSKMIDN</sequence>
<dbReference type="AlphaFoldDB" id="A0A1G9RTM4"/>
<evidence type="ECO:0000313" key="2">
    <source>
        <dbReference type="Proteomes" id="UP000199226"/>
    </source>
</evidence>
<reference evidence="2" key="1">
    <citation type="submission" date="2016-10" db="EMBL/GenBank/DDBJ databases">
        <authorList>
            <person name="Varghese N."/>
            <person name="Submissions S."/>
        </authorList>
    </citation>
    <scope>NUCLEOTIDE SEQUENCE [LARGE SCALE GENOMIC DNA]</scope>
    <source>
        <strain evidence="2">DSM 24536</strain>
    </source>
</reference>
<gene>
    <name evidence="1" type="ORF">SAMN05421813_108155</name>
</gene>
<name>A0A1G9RTM4_9SPHI</name>
<organism evidence="1 2">
    <name type="scientific">Daejeonella rubra</name>
    <dbReference type="NCBI Taxonomy" id="990371"/>
    <lineage>
        <taxon>Bacteria</taxon>
        <taxon>Pseudomonadati</taxon>
        <taxon>Bacteroidota</taxon>
        <taxon>Sphingobacteriia</taxon>
        <taxon>Sphingobacteriales</taxon>
        <taxon>Sphingobacteriaceae</taxon>
        <taxon>Daejeonella</taxon>
    </lineage>
</organism>
<evidence type="ECO:0000313" key="1">
    <source>
        <dbReference type="EMBL" id="SDM26638.1"/>
    </source>
</evidence>
<proteinExistence type="predicted"/>
<protein>
    <submittedName>
        <fullName evidence="1">Uncharacterized protein</fullName>
    </submittedName>
</protein>
<dbReference type="EMBL" id="FNHH01000008">
    <property type="protein sequence ID" value="SDM26638.1"/>
    <property type="molecule type" value="Genomic_DNA"/>
</dbReference>